<dbReference type="OrthoDB" id="15189at2759"/>
<comment type="caution">
    <text evidence="4">The sequence shown here is derived from an EMBL/GenBank/DDBJ whole genome shotgun (WGS) entry which is preliminary data.</text>
</comment>
<keyword evidence="5" id="KW-1185">Reference proteome</keyword>
<feature type="domain" description="Peptidase A1" evidence="3">
    <location>
        <begin position="103"/>
        <end position="247"/>
    </location>
</feature>
<dbReference type="EMBL" id="PXOA01000209">
    <property type="protein sequence ID" value="RFU78470.1"/>
    <property type="molecule type" value="Genomic_DNA"/>
</dbReference>
<dbReference type="GO" id="GO:0006508">
    <property type="term" value="P:proteolysis"/>
    <property type="evidence" value="ECO:0007669"/>
    <property type="project" value="UniProtKB-KW"/>
</dbReference>
<dbReference type="SUPFAM" id="SSF50630">
    <property type="entry name" value="Acid proteases"/>
    <property type="match status" value="1"/>
</dbReference>
<keyword evidence="2" id="KW-0064">Aspartyl protease</keyword>
<dbReference type="PANTHER" id="PTHR47966:SF47">
    <property type="entry name" value="ENDOPEPTIDASE, PUTATIVE (AFU_ORTHOLOGUE AFUA_3G01220)-RELATED"/>
    <property type="match status" value="1"/>
</dbReference>
<dbReference type="InterPro" id="IPR021109">
    <property type="entry name" value="Peptidase_aspartic_dom_sf"/>
</dbReference>
<comment type="similarity">
    <text evidence="1">Belongs to the peptidase A1 family.</text>
</comment>
<sequence length="247" mass="26574">MKTEPSWLVLTQAYLAASSPLLPRDSQETQIGSIIRTRAPAPFRDPSPNIITPHTIRLNRVSARSSTAYEASGISPRSHQSSSSIFPKFGEGILDPVMQTTELAADVTIANQTFKLIFDTGSSDLWVAGEDYRCIAPNRTVISNSKCNFTTTFKGTYSGGEIPGQHFAINYGGGQFIAGTLGYESVSVAGITIPDQEISIANRVNFQAQGEISGLIGFAYPQDTNAFPGNESLIGKKILITHSHTTT</sequence>
<name>A0A395NQV1_TRIAR</name>
<dbReference type="PANTHER" id="PTHR47966">
    <property type="entry name" value="BETA-SITE APP-CLEAVING ENZYME, ISOFORM A-RELATED"/>
    <property type="match status" value="1"/>
</dbReference>
<protein>
    <submittedName>
        <fullName evidence="4">Eukaryotic aspartyl protease</fullName>
    </submittedName>
</protein>
<dbReference type="InterPro" id="IPR001969">
    <property type="entry name" value="Aspartic_peptidase_AS"/>
</dbReference>
<dbReference type="PROSITE" id="PS51767">
    <property type="entry name" value="PEPTIDASE_A1"/>
    <property type="match status" value="1"/>
</dbReference>
<dbReference type="AlphaFoldDB" id="A0A395NQV1"/>
<proteinExistence type="inferred from homology"/>
<gene>
    <name evidence="4" type="ORF">TARUN_3717</name>
</gene>
<dbReference type="GO" id="GO:0000324">
    <property type="term" value="C:fungal-type vacuole"/>
    <property type="evidence" value="ECO:0007669"/>
    <property type="project" value="TreeGrafter"/>
</dbReference>
<dbReference type="InterPro" id="IPR034164">
    <property type="entry name" value="Pepsin-like_dom"/>
</dbReference>
<dbReference type="Proteomes" id="UP000266272">
    <property type="component" value="Unassembled WGS sequence"/>
</dbReference>
<evidence type="ECO:0000313" key="4">
    <source>
        <dbReference type="EMBL" id="RFU78470.1"/>
    </source>
</evidence>
<dbReference type="Pfam" id="PF00026">
    <property type="entry name" value="Asp"/>
    <property type="match status" value="1"/>
</dbReference>
<accession>A0A395NQV1</accession>
<dbReference type="CDD" id="cd05471">
    <property type="entry name" value="pepsin_like"/>
    <property type="match status" value="1"/>
</dbReference>
<keyword evidence="4" id="KW-0645">Protease</keyword>
<evidence type="ECO:0000256" key="1">
    <source>
        <dbReference type="ARBA" id="ARBA00007447"/>
    </source>
</evidence>
<dbReference type="Gene3D" id="2.40.70.10">
    <property type="entry name" value="Acid Proteases"/>
    <property type="match status" value="1"/>
</dbReference>
<dbReference type="InterPro" id="IPR033121">
    <property type="entry name" value="PEPTIDASE_A1"/>
</dbReference>
<dbReference type="PROSITE" id="PS00141">
    <property type="entry name" value="ASP_PROTEASE"/>
    <property type="match status" value="1"/>
</dbReference>
<evidence type="ECO:0000259" key="3">
    <source>
        <dbReference type="PROSITE" id="PS51767"/>
    </source>
</evidence>
<reference evidence="4 5" key="1">
    <citation type="journal article" date="2018" name="PLoS Pathog.">
        <title>Evolution of structural diversity of trichothecenes, a family of toxins produced by plant pathogenic and entomopathogenic fungi.</title>
        <authorList>
            <person name="Proctor R.H."/>
            <person name="McCormick S.P."/>
            <person name="Kim H.S."/>
            <person name="Cardoza R.E."/>
            <person name="Stanley A.M."/>
            <person name="Lindo L."/>
            <person name="Kelly A."/>
            <person name="Brown D.W."/>
            <person name="Lee T."/>
            <person name="Vaughan M.M."/>
            <person name="Alexander N.J."/>
            <person name="Busman M."/>
            <person name="Gutierrez S."/>
        </authorList>
    </citation>
    <scope>NUCLEOTIDE SEQUENCE [LARGE SCALE GENOMIC DNA]</scope>
    <source>
        <strain evidence="4 5">IBT 40837</strain>
    </source>
</reference>
<dbReference type="STRING" id="490622.A0A395NQV1"/>
<evidence type="ECO:0000313" key="5">
    <source>
        <dbReference type="Proteomes" id="UP000266272"/>
    </source>
</evidence>
<dbReference type="InterPro" id="IPR001461">
    <property type="entry name" value="Aspartic_peptidase_A1"/>
</dbReference>
<keyword evidence="2" id="KW-0378">Hydrolase</keyword>
<organism evidence="4 5">
    <name type="scientific">Trichoderma arundinaceum</name>
    <dbReference type="NCBI Taxonomy" id="490622"/>
    <lineage>
        <taxon>Eukaryota</taxon>
        <taxon>Fungi</taxon>
        <taxon>Dikarya</taxon>
        <taxon>Ascomycota</taxon>
        <taxon>Pezizomycotina</taxon>
        <taxon>Sordariomycetes</taxon>
        <taxon>Hypocreomycetidae</taxon>
        <taxon>Hypocreales</taxon>
        <taxon>Hypocreaceae</taxon>
        <taxon>Trichoderma</taxon>
    </lineage>
</organism>
<dbReference type="GO" id="GO:0004190">
    <property type="term" value="F:aspartic-type endopeptidase activity"/>
    <property type="evidence" value="ECO:0007669"/>
    <property type="project" value="UniProtKB-KW"/>
</dbReference>
<evidence type="ECO:0000256" key="2">
    <source>
        <dbReference type="ARBA" id="ARBA00022750"/>
    </source>
</evidence>